<dbReference type="InterPro" id="IPR039551">
    <property type="entry name" value="Cho/carn_acyl_trans"/>
</dbReference>
<dbReference type="EMBL" id="CAFZ01001682">
    <property type="protein sequence ID" value="CCA77517.1"/>
    <property type="molecule type" value="Genomic_DNA"/>
</dbReference>
<dbReference type="Gene3D" id="3.30.559.10">
    <property type="entry name" value="Chloramphenicol acetyltransferase-like domain"/>
    <property type="match status" value="1"/>
</dbReference>
<proteinExistence type="inferred from homology"/>
<dbReference type="eggNOG" id="KOG3717">
    <property type="taxonomic scope" value="Eukaryota"/>
</dbReference>
<feature type="non-terminal residue" evidence="5">
    <location>
        <position position="158"/>
    </location>
</feature>
<dbReference type="STRING" id="1109443.G4U1S4"/>
<evidence type="ECO:0000313" key="6">
    <source>
        <dbReference type="Proteomes" id="UP000007148"/>
    </source>
</evidence>
<organism evidence="5 6">
    <name type="scientific">Serendipita indica (strain DSM 11827)</name>
    <name type="common">Root endophyte fungus</name>
    <name type="synonym">Piriformospora indica</name>
    <dbReference type="NCBI Taxonomy" id="1109443"/>
    <lineage>
        <taxon>Eukaryota</taxon>
        <taxon>Fungi</taxon>
        <taxon>Dikarya</taxon>
        <taxon>Basidiomycota</taxon>
        <taxon>Agaricomycotina</taxon>
        <taxon>Agaricomycetes</taxon>
        <taxon>Sebacinales</taxon>
        <taxon>Serendipitaceae</taxon>
        <taxon>Serendipita</taxon>
    </lineage>
</organism>
<dbReference type="PANTHER" id="PTHR22589">
    <property type="entry name" value="CARNITINE O-ACYLTRANSFERASE"/>
    <property type="match status" value="1"/>
</dbReference>
<reference evidence="5 6" key="1">
    <citation type="journal article" date="2011" name="PLoS Pathog.">
        <title>Endophytic Life Strategies Decoded by Genome and Transcriptome Analyses of the Mutualistic Root Symbiont Piriformospora indica.</title>
        <authorList>
            <person name="Zuccaro A."/>
            <person name="Lahrmann U."/>
            <person name="Guldener U."/>
            <person name="Langen G."/>
            <person name="Pfiffi S."/>
            <person name="Biedenkopf D."/>
            <person name="Wong P."/>
            <person name="Samans B."/>
            <person name="Grimm C."/>
            <person name="Basiewicz M."/>
            <person name="Murat C."/>
            <person name="Martin F."/>
            <person name="Kogel K.H."/>
        </authorList>
    </citation>
    <scope>NUCLEOTIDE SEQUENCE [LARGE SCALE GENOMIC DNA]</scope>
    <source>
        <strain evidence="5 6">DSM 11827</strain>
    </source>
</reference>
<protein>
    <recommendedName>
        <fullName evidence="4">Choline/carnitine acyltransferase domain-containing protein</fullName>
    </recommendedName>
</protein>
<keyword evidence="6" id="KW-1185">Reference proteome</keyword>
<dbReference type="InterPro" id="IPR000542">
    <property type="entry name" value="Carn_acyl_trans"/>
</dbReference>
<keyword evidence="3" id="KW-0012">Acyltransferase</keyword>
<dbReference type="Pfam" id="PF00755">
    <property type="entry name" value="Carn_acyltransf"/>
    <property type="match status" value="1"/>
</dbReference>
<dbReference type="InterPro" id="IPR023213">
    <property type="entry name" value="CAT-like_dom_sf"/>
</dbReference>
<dbReference type="InterPro" id="IPR042231">
    <property type="entry name" value="Cho/carn_acyl_trans_2"/>
</dbReference>
<dbReference type="PROSITE" id="PS00439">
    <property type="entry name" value="ACYLTRANSF_C_1"/>
    <property type="match status" value="1"/>
</dbReference>
<evidence type="ECO:0000256" key="1">
    <source>
        <dbReference type="ARBA" id="ARBA00005232"/>
    </source>
</evidence>
<dbReference type="InParanoid" id="G4U1S4"/>
<dbReference type="HOGENOM" id="CLU_1673475_0_0_1"/>
<accession>G4U1S4</accession>
<dbReference type="SUPFAM" id="SSF52777">
    <property type="entry name" value="CoA-dependent acyltransferases"/>
    <property type="match status" value="1"/>
</dbReference>
<evidence type="ECO:0000256" key="3">
    <source>
        <dbReference type="ARBA" id="ARBA00023315"/>
    </source>
</evidence>
<comment type="caution">
    <text evidence="5">The sequence shown here is derived from an EMBL/GenBank/DDBJ whole genome shotgun (WGS) entry which is preliminary data.</text>
</comment>
<feature type="domain" description="Choline/carnitine acyltransferase" evidence="4">
    <location>
        <begin position="54"/>
        <end position="148"/>
    </location>
</feature>
<sequence length="158" mass="17984">MSTTTSRMLPVGLKPSEYAIPLSSMPENWKELAPFPPARERTQTYAHQDALPHLPVPPLAQTLDKLKKSLHAMKMSEEEMKEAERKIDAFGAPGGVGEVLQKRLEERREMEERKGGRGHWLEAWWDDLAYMGYRDSVVINVSYFYGFDLPPNTPTPLA</sequence>
<evidence type="ECO:0000259" key="4">
    <source>
        <dbReference type="Pfam" id="PF00755"/>
    </source>
</evidence>
<dbReference type="PANTHER" id="PTHR22589:SF103">
    <property type="entry name" value="CARNITINE O-ACETYL-TRANSFERASE, ISOFORM A-RELATED"/>
    <property type="match status" value="1"/>
</dbReference>
<keyword evidence="2" id="KW-0808">Transferase</keyword>
<evidence type="ECO:0000313" key="5">
    <source>
        <dbReference type="EMBL" id="CCA77517.1"/>
    </source>
</evidence>
<dbReference type="AlphaFoldDB" id="G4U1S4"/>
<dbReference type="OrthoDB" id="240216at2759"/>
<name>G4U1S4_SERID</name>
<comment type="similarity">
    <text evidence="1">Belongs to the carnitine/choline acetyltransferase family.</text>
</comment>
<gene>
    <name evidence="5" type="ORF">PIIN_11494</name>
</gene>
<dbReference type="Proteomes" id="UP000007148">
    <property type="component" value="Unassembled WGS sequence"/>
</dbReference>
<dbReference type="GO" id="GO:0016746">
    <property type="term" value="F:acyltransferase activity"/>
    <property type="evidence" value="ECO:0007669"/>
    <property type="project" value="UniProtKB-KW"/>
</dbReference>
<evidence type="ECO:0000256" key="2">
    <source>
        <dbReference type="ARBA" id="ARBA00022679"/>
    </source>
</evidence>
<dbReference type="Gene3D" id="3.30.559.70">
    <property type="entry name" value="Choline/Carnitine o-acyltransferase, domain 2"/>
    <property type="match status" value="1"/>
</dbReference>